<evidence type="ECO:0000313" key="1">
    <source>
        <dbReference type="EMBL" id="GFS62017.1"/>
    </source>
</evidence>
<reference evidence="1" key="1">
    <citation type="submission" date="2020-08" db="EMBL/GenBank/DDBJ databases">
        <title>Multicomponent nature underlies the extraordinary mechanical properties of spider dragline silk.</title>
        <authorList>
            <person name="Kono N."/>
            <person name="Nakamura H."/>
            <person name="Mori M."/>
            <person name="Yoshida Y."/>
            <person name="Ohtoshi R."/>
            <person name="Malay A.D."/>
            <person name="Moran D.A.P."/>
            <person name="Tomita M."/>
            <person name="Numata K."/>
            <person name="Arakawa K."/>
        </authorList>
    </citation>
    <scope>NUCLEOTIDE SEQUENCE</scope>
</reference>
<name>A0A8X6IVB5_9ARAC</name>
<dbReference type="Proteomes" id="UP000886998">
    <property type="component" value="Unassembled WGS sequence"/>
</dbReference>
<dbReference type="AlphaFoldDB" id="A0A8X6IVB5"/>
<evidence type="ECO:0000313" key="2">
    <source>
        <dbReference type="Proteomes" id="UP000886998"/>
    </source>
</evidence>
<dbReference type="EMBL" id="BMAV01027752">
    <property type="protein sequence ID" value="GFS62017.1"/>
    <property type="molecule type" value="Genomic_DNA"/>
</dbReference>
<proteinExistence type="predicted"/>
<dbReference type="OrthoDB" id="1101576at2759"/>
<protein>
    <submittedName>
        <fullName evidence="1">Uncharacterized protein</fullName>
    </submittedName>
</protein>
<organism evidence="1 2">
    <name type="scientific">Trichonephila inaurata madagascariensis</name>
    <dbReference type="NCBI Taxonomy" id="2747483"/>
    <lineage>
        <taxon>Eukaryota</taxon>
        <taxon>Metazoa</taxon>
        <taxon>Ecdysozoa</taxon>
        <taxon>Arthropoda</taxon>
        <taxon>Chelicerata</taxon>
        <taxon>Arachnida</taxon>
        <taxon>Araneae</taxon>
        <taxon>Araneomorphae</taxon>
        <taxon>Entelegynae</taxon>
        <taxon>Araneoidea</taxon>
        <taxon>Nephilidae</taxon>
        <taxon>Trichonephila</taxon>
        <taxon>Trichonephila inaurata</taxon>
    </lineage>
</organism>
<accession>A0A8X6IVB5</accession>
<sequence>MKPSKLLRHMNAKHLGVKDKSLEYFERKKTGTRRTEEIYEGHHINKGENAGKMKTIFKLADKVAAFKAELELWGRRVNRGIFDMFHTLAGILGETEPKHSFSQLVHDRL</sequence>
<gene>
    <name evidence="1" type="primary">AVEN_37436_1</name>
    <name evidence="1" type="ORF">TNIN_322841</name>
</gene>
<keyword evidence="2" id="KW-1185">Reference proteome</keyword>
<comment type="caution">
    <text evidence="1">The sequence shown here is derived from an EMBL/GenBank/DDBJ whole genome shotgun (WGS) entry which is preliminary data.</text>
</comment>